<keyword evidence="1 3" id="KW-0556">Organic radical</keyword>
<dbReference type="SUPFAM" id="SSF51998">
    <property type="entry name" value="PFL-like glycyl radical enzymes"/>
    <property type="match status" value="1"/>
</dbReference>
<dbReference type="PANTHER" id="PTHR43641:SF2">
    <property type="entry name" value="DEHYDRATASE YBIW-RELATED"/>
    <property type="match status" value="1"/>
</dbReference>
<feature type="domain" description="PFL" evidence="5">
    <location>
        <begin position="1"/>
        <end position="561"/>
    </location>
</feature>
<evidence type="ECO:0000256" key="2">
    <source>
        <dbReference type="ARBA" id="ARBA00023239"/>
    </source>
</evidence>
<keyword evidence="2" id="KW-0456">Lyase</keyword>
<dbReference type="InterPro" id="IPR051215">
    <property type="entry name" value="GRE"/>
</dbReference>
<evidence type="ECO:0000259" key="5">
    <source>
        <dbReference type="PROSITE" id="PS51554"/>
    </source>
</evidence>
<dbReference type="InterPro" id="IPR001150">
    <property type="entry name" value="Gly_radical"/>
</dbReference>
<evidence type="ECO:0000259" key="4">
    <source>
        <dbReference type="PROSITE" id="PS51149"/>
    </source>
</evidence>
<evidence type="ECO:0000256" key="3">
    <source>
        <dbReference type="PROSITE-ProRule" id="PRU00493"/>
    </source>
</evidence>
<accession>A0A1F7F8R5</accession>
<dbReference type="Pfam" id="PF01228">
    <property type="entry name" value="Gly_radical"/>
    <property type="match status" value="1"/>
</dbReference>
<sequence length="689" mass="77208">MTKRTGRLFEYVKQKKHHAYRQVLVPSLADKFNNINISYMQRTAQRLCILLDMEKAIILPDEYITATRTISKIPEVYLSDELKEIRAGHFIHELGRVCNISADYNSVLKDGLLKKREIALDTLAKQKAAGNIQSCESLECSIQTIDAVILFAEKYTKEAKRQKRNDLVEVLEKVPKYGASTFREALQALRIIHFSMWIAGHYHCTLGRFDQYMWPYFINDMEAGRLNYGKAFELLEDFFIALNKDIDLYHSQQLGDNGQSLVLGGCDKNGNDAANILTSMCLEASLELKLIDPKINLRIHSRTEQSLIELGTHLTSVGLGFPQYSNDEIVVPGLVAKGYDLEDARDYVVAACWEFIIPGFGMDIPNIGALSLMKVVEEAVIGHLQKCSTFDELFSIVSTGICAEAGRIMKNVKNILIEPAPFYSVLMKGCLEKGCDISLGAKYNNYGVHGTGIANAADSLAAIKKYVFDEKAILQSELINALEKNYEGYNQLYHLLKFEAPKMGNDDECVDSIAVNLLKVFSSALKECHNERNGIFRAGSGSAMYYIWHAAELGAGPDGRKKGEPLGANFSPALGIKTKGPVSVMKSFAKPNMKEIINGGPLTIEFHTSAFRNTEAITKIAKLVRFYMDIGGQQLQLNAINKETLLEAQEFPDRHKDLIVRVWGWSGYFYQLDKAYQDHVIARTEYGCL</sequence>
<name>A0A1F7F8R5_UNCRA</name>
<gene>
    <name evidence="6" type="ORF">A2519_06190</name>
</gene>
<feature type="domain" description="Glycine radical" evidence="4">
    <location>
        <begin position="568"/>
        <end position="689"/>
    </location>
</feature>
<comment type="caution">
    <text evidence="6">The sequence shown here is derived from an EMBL/GenBank/DDBJ whole genome shotgun (WGS) entry which is preliminary data.</text>
</comment>
<organism evidence="6 7">
    <name type="scientific">Candidatus Raymondbacteria bacterium RIFOXYD12_FULL_49_13</name>
    <dbReference type="NCBI Taxonomy" id="1817890"/>
    <lineage>
        <taxon>Bacteria</taxon>
        <taxon>Raymondiibacteriota</taxon>
    </lineage>
</organism>
<dbReference type="AlphaFoldDB" id="A0A1F7F8R5"/>
<proteinExistence type="predicted"/>
<dbReference type="GO" id="GO:0005829">
    <property type="term" value="C:cytosol"/>
    <property type="evidence" value="ECO:0007669"/>
    <property type="project" value="TreeGrafter"/>
</dbReference>
<dbReference type="PROSITE" id="PS51149">
    <property type="entry name" value="GLY_RADICAL_2"/>
    <property type="match status" value="1"/>
</dbReference>
<feature type="modified residue" description="Glycine radical" evidence="3">
    <location>
        <position position="664"/>
    </location>
</feature>
<dbReference type="Gene3D" id="3.20.70.20">
    <property type="match status" value="1"/>
</dbReference>
<evidence type="ECO:0000313" key="6">
    <source>
        <dbReference type="EMBL" id="OGK02916.1"/>
    </source>
</evidence>
<evidence type="ECO:0000256" key="1">
    <source>
        <dbReference type="ARBA" id="ARBA00022818"/>
    </source>
</evidence>
<dbReference type="InterPro" id="IPR004184">
    <property type="entry name" value="PFL_dom"/>
</dbReference>
<evidence type="ECO:0000313" key="7">
    <source>
        <dbReference type="Proteomes" id="UP000179243"/>
    </source>
</evidence>
<dbReference type="EMBL" id="MFYX01000100">
    <property type="protein sequence ID" value="OGK02916.1"/>
    <property type="molecule type" value="Genomic_DNA"/>
</dbReference>
<dbReference type="PROSITE" id="PS51554">
    <property type="entry name" value="PFL"/>
    <property type="match status" value="1"/>
</dbReference>
<protein>
    <recommendedName>
        <fullName evidence="8">Pyruvate formate-lyase</fullName>
    </recommendedName>
</protein>
<evidence type="ECO:0008006" key="8">
    <source>
        <dbReference type="Google" id="ProtNLM"/>
    </source>
</evidence>
<reference evidence="6 7" key="1">
    <citation type="journal article" date="2016" name="Nat. Commun.">
        <title>Thousands of microbial genomes shed light on interconnected biogeochemical processes in an aquifer system.</title>
        <authorList>
            <person name="Anantharaman K."/>
            <person name="Brown C.T."/>
            <person name="Hug L.A."/>
            <person name="Sharon I."/>
            <person name="Castelle C.J."/>
            <person name="Probst A.J."/>
            <person name="Thomas B.C."/>
            <person name="Singh A."/>
            <person name="Wilkins M.J."/>
            <person name="Karaoz U."/>
            <person name="Brodie E.L."/>
            <person name="Williams K.H."/>
            <person name="Hubbard S.S."/>
            <person name="Banfield J.F."/>
        </authorList>
    </citation>
    <scope>NUCLEOTIDE SEQUENCE [LARGE SCALE GENOMIC DNA]</scope>
</reference>
<dbReference type="GO" id="GO:0016829">
    <property type="term" value="F:lyase activity"/>
    <property type="evidence" value="ECO:0007669"/>
    <property type="project" value="UniProtKB-KW"/>
</dbReference>
<dbReference type="Pfam" id="PF02901">
    <property type="entry name" value="PFL-like"/>
    <property type="match status" value="1"/>
</dbReference>
<dbReference type="Proteomes" id="UP000179243">
    <property type="component" value="Unassembled WGS sequence"/>
</dbReference>
<dbReference type="PANTHER" id="PTHR43641">
    <property type="entry name" value="FORMATE ACETYLTRANSFERASE 3-RELATED"/>
    <property type="match status" value="1"/>
</dbReference>